<dbReference type="RefSeq" id="WP_245835050.1">
    <property type="nucleotide sequence ID" value="NZ_FZOA01000004.1"/>
</dbReference>
<proteinExistence type="predicted"/>
<dbReference type="PANTHER" id="PTHR30273:SF2">
    <property type="entry name" value="PROTEIN FECR"/>
    <property type="match status" value="1"/>
</dbReference>
<reference evidence="4" key="1">
    <citation type="submission" date="2017-06" db="EMBL/GenBank/DDBJ databases">
        <authorList>
            <person name="Varghese N."/>
            <person name="Submissions S."/>
        </authorList>
    </citation>
    <scope>NUCLEOTIDE SEQUENCE [LARGE SCALE GENOMIC DNA]</scope>
    <source>
        <strain evidence="4">Ca-68</strain>
    </source>
</reference>
<evidence type="ECO:0000313" key="3">
    <source>
        <dbReference type="EMBL" id="SNR79994.1"/>
    </source>
</evidence>
<dbReference type="InterPro" id="IPR012373">
    <property type="entry name" value="Ferrdict_sens_TM"/>
</dbReference>
<feature type="domain" description="FecR protein" evidence="1">
    <location>
        <begin position="106"/>
        <end position="196"/>
    </location>
</feature>
<organism evidence="3 4">
    <name type="scientific">Methylobacillus rhizosphaerae</name>
    <dbReference type="NCBI Taxonomy" id="551994"/>
    <lineage>
        <taxon>Bacteria</taxon>
        <taxon>Pseudomonadati</taxon>
        <taxon>Pseudomonadota</taxon>
        <taxon>Betaproteobacteria</taxon>
        <taxon>Nitrosomonadales</taxon>
        <taxon>Methylophilaceae</taxon>
        <taxon>Methylobacillus</taxon>
    </lineage>
</organism>
<dbReference type="PANTHER" id="PTHR30273">
    <property type="entry name" value="PERIPLASMIC SIGNAL SENSOR AND SIGMA FACTOR ACTIVATOR FECR-RELATED"/>
    <property type="match status" value="1"/>
</dbReference>
<keyword evidence="4" id="KW-1185">Reference proteome</keyword>
<evidence type="ECO:0000313" key="4">
    <source>
        <dbReference type="Proteomes" id="UP000198305"/>
    </source>
</evidence>
<evidence type="ECO:0000259" key="2">
    <source>
        <dbReference type="Pfam" id="PF16220"/>
    </source>
</evidence>
<dbReference type="EMBL" id="FZOA01000004">
    <property type="protein sequence ID" value="SNR79994.1"/>
    <property type="molecule type" value="Genomic_DNA"/>
</dbReference>
<feature type="domain" description="FecR N-terminal" evidence="2">
    <location>
        <begin position="8"/>
        <end position="46"/>
    </location>
</feature>
<evidence type="ECO:0000259" key="1">
    <source>
        <dbReference type="Pfam" id="PF04773"/>
    </source>
</evidence>
<protein>
    <submittedName>
        <fullName evidence="3">FecR family protein</fullName>
    </submittedName>
</protein>
<gene>
    <name evidence="3" type="ORF">SAMN05192560_1149</name>
</gene>
<name>A0A238ZBA0_9PROT</name>
<dbReference type="GO" id="GO:0016989">
    <property type="term" value="F:sigma factor antagonist activity"/>
    <property type="evidence" value="ECO:0007669"/>
    <property type="project" value="TreeGrafter"/>
</dbReference>
<dbReference type="Pfam" id="PF16220">
    <property type="entry name" value="DUF4880"/>
    <property type="match status" value="1"/>
</dbReference>
<dbReference type="InterPro" id="IPR032623">
    <property type="entry name" value="FecR_N"/>
</dbReference>
<dbReference type="AlphaFoldDB" id="A0A238ZBA0"/>
<dbReference type="Gene3D" id="2.60.120.1440">
    <property type="match status" value="1"/>
</dbReference>
<accession>A0A238ZBA0</accession>
<dbReference type="PIRSF" id="PIRSF018266">
    <property type="entry name" value="FecR"/>
    <property type="match status" value="1"/>
</dbReference>
<dbReference type="Pfam" id="PF04773">
    <property type="entry name" value="FecR"/>
    <property type="match status" value="1"/>
</dbReference>
<dbReference type="Proteomes" id="UP000198305">
    <property type="component" value="Unassembled WGS sequence"/>
</dbReference>
<sequence>MNDTALQQQALEWQVVLWSGEVTAAEQRAFEIWLAANEQHQQAWDGLATMQHTLQELRVPAAALLRDKPQATKRRRLLQVLAVGTLAAGMVPLARHTDIWQDWSADHHTHAGEQQHLLLADGSRLSLNTSTAVDIEFNAMERRLLLHRGEIHIAVAPGAHPLFIQTRHGTAQALGSRLNMRVRADETWVSAQEGAARLIPTHGAADYMLASGLQAGFSSHAVTETMPNGAEATWLEGRLVAERMRLGDFLDELNRYRAGVIRCDAAVANMVVSGVFPLPDTDRILESLLQALPLRISYFSRYWVSVHAL</sequence>
<dbReference type="InterPro" id="IPR006860">
    <property type="entry name" value="FecR"/>
</dbReference>